<keyword evidence="1" id="KW-1133">Transmembrane helix</keyword>
<dbReference type="EMBL" id="MTYI01000268">
    <property type="protein sequence ID" value="PNP46607.1"/>
    <property type="molecule type" value="Genomic_DNA"/>
</dbReference>
<dbReference type="PANTHER" id="PTHR37577">
    <property type="entry name" value="INTEGRAL MEMBRANE PROTEIN"/>
    <property type="match status" value="1"/>
</dbReference>
<feature type="transmembrane region" description="Helical" evidence="1">
    <location>
        <begin position="231"/>
        <end position="250"/>
    </location>
</feature>
<dbReference type="AlphaFoldDB" id="A0A2K0TM51"/>
<sequence length="326" mass="36131">MHPRRGEVDECLVEIANPDITGLGVRQTTTDSMLLFKLLPSSQVTIALIVPMLMTTISIFWGYFTLSLPEDRYNAVDALFIGLFSRDKALASSREADIRRQARIKALENIILSFADQQLMMGLAISVAIVCVMAGAGDLDGQTSTGALQMACSLAFFSCTTHISSISVVRDHYYRHRKLRNVRFAVGALLVGLICALSIITDSDAFSYDYRLSVKCAIASHEWSQSFGPELFTTIISSVTFTAFLILGLARKMLEVLSSHYRNSKAQFYAAIFGIVKEADALNRFAAIDRYSCVNEVIAMNSRRRHAIGVVADFVFAEMDWALNDF</sequence>
<dbReference type="OrthoDB" id="5427664at2759"/>
<reference evidence="2 3" key="1">
    <citation type="submission" date="2017-02" db="EMBL/GenBank/DDBJ databases">
        <title>Genomes of Trichoderma spp. with biocontrol activity.</title>
        <authorList>
            <person name="Gardiner D."/>
            <person name="Kazan K."/>
            <person name="Vos C."/>
            <person name="Harvey P."/>
        </authorList>
    </citation>
    <scope>NUCLEOTIDE SEQUENCE [LARGE SCALE GENOMIC DNA]</scope>
    <source>
        <strain evidence="2 3">Tr1</strain>
    </source>
</reference>
<keyword evidence="1" id="KW-0472">Membrane</keyword>
<evidence type="ECO:0000256" key="1">
    <source>
        <dbReference type="SAM" id="Phobius"/>
    </source>
</evidence>
<keyword evidence="1" id="KW-0812">Transmembrane</keyword>
<evidence type="ECO:0000313" key="2">
    <source>
        <dbReference type="EMBL" id="PNP46607.1"/>
    </source>
</evidence>
<accession>A0A2K0TM51</accession>
<comment type="caution">
    <text evidence="2">The sequence shown here is derived from an EMBL/GenBank/DDBJ whole genome shotgun (WGS) entry which is preliminary data.</text>
</comment>
<protein>
    <submittedName>
        <fullName evidence="2">Uncharacterized protein</fullName>
    </submittedName>
</protein>
<dbReference type="InterPro" id="IPR053018">
    <property type="entry name" value="Elsinochrome_Biosynth-Asso"/>
</dbReference>
<organism evidence="2 3">
    <name type="scientific">Trichoderma harzianum</name>
    <name type="common">Hypocrea lixii</name>
    <dbReference type="NCBI Taxonomy" id="5544"/>
    <lineage>
        <taxon>Eukaryota</taxon>
        <taxon>Fungi</taxon>
        <taxon>Dikarya</taxon>
        <taxon>Ascomycota</taxon>
        <taxon>Pezizomycotina</taxon>
        <taxon>Sordariomycetes</taxon>
        <taxon>Hypocreomycetidae</taxon>
        <taxon>Hypocreales</taxon>
        <taxon>Hypocreaceae</taxon>
        <taxon>Trichoderma</taxon>
    </lineage>
</organism>
<dbReference type="Proteomes" id="UP000236290">
    <property type="component" value="Unassembled WGS sequence"/>
</dbReference>
<evidence type="ECO:0000313" key="3">
    <source>
        <dbReference type="Proteomes" id="UP000236290"/>
    </source>
</evidence>
<gene>
    <name evidence="2" type="ORF">THARTR1_10706</name>
</gene>
<proteinExistence type="predicted"/>
<feature type="transmembrane region" description="Helical" evidence="1">
    <location>
        <begin position="44"/>
        <end position="64"/>
    </location>
</feature>
<feature type="transmembrane region" description="Helical" evidence="1">
    <location>
        <begin position="119"/>
        <end position="136"/>
    </location>
</feature>
<feature type="transmembrane region" description="Helical" evidence="1">
    <location>
        <begin position="181"/>
        <end position="200"/>
    </location>
</feature>
<feature type="transmembrane region" description="Helical" evidence="1">
    <location>
        <begin position="148"/>
        <end position="169"/>
    </location>
</feature>
<name>A0A2K0TM51_TRIHA</name>
<dbReference type="PANTHER" id="PTHR37577:SF1">
    <property type="entry name" value="INTEGRAL MEMBRANE PROTEIN"/>
    <property type="match status" value="1"/>
</dbReference>